<reference evidence="3 4" key="1">
    <citation type="journal article" date="2010" name="Cell">
        <title>The genome of Naegleria gruberi illuminates early eukaryotic versatility.</title>
        <authorList>
            <person name="Fritz-Laylin L.K."/>
            <person name="Prochnik S.E."/>
            <person name="Ginger M.L."/>
            <person name="Dacks J.B."/>
            <person name="Carpenter M.L."/>
            <person name="Field M.C."/>
            <person name="Kuo A."/>
            <person name="Paredez A."/>
            <person name="Chapman J."/>
            <person name="Pham J."/>
            <person name="Shu S."/>
            <person name="Neupane R."/>
            <person name="Cipriano M."/>
            <person name="Mancuso J."/>
            <person name="Tu H."/>
            <person name="Salamov A."/>
            <person name="Lindquist E."/>
            <person name="Shapiro H."/>
            <person name="Lucas S."/>
            <person name="Grigoriev I.V."/>
            <person name="Cande W.Z."/>
            <person name="Fulton C."/>
            <person name="Rokhsar D.S."/>
            <person name="Dawson S.C."/>
        </authorList>
    </citation>
    <scope>NUCLEOTIDE SEQUENCE [LARGE SCALE GENOMIC DNA]</scope>
    <source>
        <strain evidence="3 4">NEG-M</strain>
    </source>
</reference>
<dbReference type="VEuPathDB" id="AmoebaDB:NAEGRDRAFT_72650"/>
<gene>
    <name evidence="3" type="ORF">NAEGRDRAFT_72650</name>
</gene>
<protein>
    <submittedName>
        <fullName evidence="3">Predicted protein</fullName>
    </submittedName>
</protein>
<dbReference type="OrthoDB" id="37297at2759"/>
<dbReference type="GeneID" id="8850869"/>
<organism evidence="4">
    <name type="scientific">Naegleria gruberi</name>
    <name type="common">Amoeba</name>
    <dbReference type="NCBI Taxonomy" id="5762"/>
    <lineage>
        <taxon>Eukaryota</taxon>
        <taxon>Discoba</taxon>
        <taxon>Heterolobosea</taxon>
        <taxon>Tetramitia</taxon>
        <taxon>Eutetramitia</taxon>
        <taxon>Vahlkampfiidae</taxon>
        <taxon>Naegleria</taxon>
    </lineage>
</organism>
<dbReference type="eggNOG" id="KOG2567">
    <property type="taxonomic scope" value="Eukaryota"/>
</dbReference>
<dbReference type="Pfam" id="PF13462">
    <property type="entry name" value="Thioredoxin_4"/>
    <property type="match status" value="1"/>
</dbReference>
<feature type="chain" id="PRO_5003037867" evidence="1">
    <location>
        <begin position="36"/>
        <end position="244"/>
    </location>
</feature>
<dbReference type="KEGG" id="ngr:NAEGRDRAFT_72650"/>
<feature type="signal peptide" evidence="1">
    <location>
        <begin position="1"/>
        <end position="35"/>
    </location>
</feature>
<evidence type="ECO:0000259" key="2">
    <source>
        <dbReference type="Pfam" id="PF13462"/>
    </source>
</evidence>
<dbReference type="InterPro" id="IPR036249">
    <property type="entry name" value="Thioredoxin-like_sf"/>
</dbReference>
<dbReference type="Proteomes" id="UP000006671">
    <property type="component" value="Unassembled WGS sequence"/>
</dbReference>
<name>D2VUG0_NAEGR</name>
<dbReference type="PANTHER" id="PTHR33875">
    <property type="entry name" value="OS09G0542200 PROTEIN"/>
    <property type="match status" value="1"/>
</dbReference>
<evidence type="ECO:0000256" key="1">
    <source>
        <dbReference type="SAM" id="SignalP"/>
    </source>
</evidence>
<dbReference type="OMA" id="GVQLESY"/>
<dbReference type="InterPro" id="IPR012336">
    <property type="entry name" value="Thioredoxin-like_fold"/>
</dbReference>
<feature type="domain" description="Thioredoxin-like fold" evidence="2">
    <location>
        <begin position="50"/>
        <end position="222"/>
    </location>
</feature>
<dbReference type="AlphaFoldDB" id="D2VUG0"/>
<dbReference type="PANTHER" id="PTHR33875:SF2">
    <property type="entry name" value="ACR183CP"/>
    <property type="match status" value="1"/>
</dbReference>
<evidence type="ECO:0000313" key="3">
    <source>
        <dbReference type="EMBL" id="EFC39507.1"/>
    </source>
</evidence>
<keyword evidence="1" id="KW-0732">Signal</keyword>
<evidence type="ECO:0000313" key="4">
    <source>
        <dbReference type="Proteomes" id="UP000006671"/>
    </source>
</evidence>
<proteinExistence type="predicted"/>
<accession>D2VUG0</accession>
<sequence>MSQHLSSTRSSRALFASIVMMVMMILFLSTQSSLAITPVGPRISNLKNSWTIGNSSPNTLVEFEMFLDLTCPDCATHFQSITKPLVQYYFNNGTSGNQDKVVFSLHLMPLPMHIAGFYSAQTYSIVSKFSKADRNVCWKFLDLFFSNQSPASNANLKNMNQAQIFNLIYATYVQPLGLISYEQYLSEMNSQSSFAQAASMFGYATSRGLYGTPFFFVNGVNVFNGYDFTAADWISMIDGIIKSN</sequence>
<dbReference type="EMBL" id="GG738899">
    <property type="protein sequence ID" value="EFC39507.1"/>
    <property type="molecule type" value="Genomic_DNA"/>
</dbReference>
<dbReference type="RefSeq" id="XP_002672251.1">
    <property type="nucleotide sequence ID" value="XM_002672205.1"/>
</dbReference>
<dbReference type="Gene3D" id="3.40.30.10">
    <property type="entry name" value="Glutaredoxin"/>
    <property type="match status" value="1"/>
</dbReference>
<dbReference type="SUPFAM" id="SSF52833">
    <property type="entry name" value="Thioredoxin-like"/>
    <property type="match status" value="1"/>
</dbReference>
<keyword evidence="4" id="KW-1185">Reference proteome</keyword>
<dbReference type="InParanoid" id="D2VUG0"/>